<dbReference type="PANTHER" id="PTHR46696:SF1">
    <property type="entry name" value="CYTOCHROME P450 YJIB-RELATED"/>
    <property type="match status" value="1"/>
</dbReference>
<comment type="caution">
    <text evidence="3">The sequence shown here is derived from an EMBL/GenBank/DDBJ whole genome shotgun (WGS) entry which is preliminary data.</text>
</comment>
<dbReference type="GO" id="GO:0005506">
    <property type="term" value="F:iron ion binding"/>
    <property type="evidence" value="ECO:0007669"/>
    <property type="project" value="InterPro"/>
</dbReference>
<dbReference type="Pfam" id="PF00067">
    <property type="entry name" value="p450"/>
    <property type="match status" value="1"/>
</dbReference>
<keyword evidence="2" id="KW-0408">Iron</keyword>
<evidence type="ECO:0000313" key="4">
    <source>
        <dbReference type="Proteomes" id="UP000533598"/>
    </source>
</evidence>
<dbReference type="GO" id="GO:0004497">
    <property type="term" value="F:monooxygenase activity"/>
    <property type="evidence" value="ECO:0007669"/>
    <property type="project" value="UniProtKB-KW"/>
</dbReference>
<dbReference type="RefSeq" id="WP_185008050.1">
    <property type="nucleotide sequence ID" value="NZ_BAAAUI010000008.1"/>
</dbReference>
<dbReference type="SUPFAM" id="SSF48264">
    <property type="entry name" value="Cytochrome P450"/>
    <property type="match status" value="1"/>
</dbReference>
<dbReference type="PRINTS" id="PR00359">
    <property type="entry name" value="BP450"/>
</dbReference>
<comment type="similarity">
    <text evidence="1 2">Belongs to the cytochrome P450 family.</text>
</comment>
<accession>A0A7W7CHU6</accession>
<dbReference type="CDD" id="cd00302">
    <property type="entry name" value="cytochrome_P450"/>
    <property type="match status" value="1"/>
</dbReference>
<name>A0A7W7CHU6_9PSEU</name>
<dbReference type="Gene3D" id="1.10.630.10">
    <property type="entry name" value="Cytochrome P450"/>
    <property type="match status" value="1"/>
</dbReference>
<evidence type="ECO:0000256" key="1">
    <source>
        <dbReference type="ARBA" id="ARBA00010617"/>
    </source>
</evidence>
<dbReference type="PANTHER" id="PTHR46696">
    <property type="entry name" value="P450, PUTATIVE (EUROFUNG)-RELATED"/>
    <property type="match status" value="1"/>
</dbReference>
<keyword evidence="2" id="KW-0349">Heme</keyword>
<dbReference type="EMBL" id="JACHMH010000001">
    <property type="protein sequence ID" value="MBB4681461.1"/>
    <property type="molecule type" value="Genomic_DNA"/>
</dbReference>
<dbReference type="InterPro" id="IPR002397">
    <property type="entry name" value="Cyt_P450_B"/>
</dbReference>
<evidence type="ECO:0000313" key="3">
    <source>
        <dbReference type="EMBL" id="MBB4681461.1"/>
    </source>
</evidence>
<evidence type="ECO:0000256" key="2">
    <source>
        <dbReference type="RuleBase" id="RU000461"/>
    </source>
</evidence>
<gene>
    <name evidence="3" type="ORF">HNR67_007579</name>
</gene>
<organism evidence="3 4">
    <name type="scientific">Crossiella cryophila</name>
    <dbReference type="NCBI Taxonomy" id="43355"/>
    <lineage>
        <taxon>Bacteria</taxon>
        <taxon>Bacillati</taxon>
        <taxon>Actinomycetota</taxon>
        <taxon>Actinomycetes</taxon>
        <taxon>Pseudonocardiales</taxon>
        <taxon>Pseudonocardiaceae</taxon>
        <taxon>Crossiella</taxon>
    </lineage>
</organism>
<keyword evidence="2" id="KW-0560">Oxidoreductase</keyword>
<dbReference type="GO" id="GO:0020037">
    <property type="term" value="F:heme binding"/>
    <property type="evidence" value="ECO:0007669"/>
    <property type="project" value="InterPro"/>
</dbReference>
<dbReference type="GO" id="GO:0016705">
    <property type="term" value="F:oxidoreductase activity, acting on paired donors, with incorporation or reduction of molecular oxygen"/>
    <property type="evidence" value="ECO:0007669"/>
    <property type="project" value="InterPro"/>
</dbReference>
<keyword evidence="2" id="KW-0479">Metal-binding</keyword>
<reference evidence="3 4" key="1">
    <citation type="submission" date="2020-08" db="EMBL/GenBank/DDBJ databases">
        <title>Sequencing the genomes of 1000 actinobacteria strains.</title>
        <authorList>
            <person name="Klenk H.-P."/>
        </authorList>
    </citation>
    <scope>NUCLEOTIDE SEQUENCE [LARGE SCALE GENOMIC DNA]</scope>
    <source>
        <strain evidence="3 4">DSM 44230</strain>
    </source>
</reference>
<dbReference type="InterPro" id="IPR001128">
    <property type="entry name" value="Cyt_P450"/>
</dbReference>
<protein>
    <submittedName>
        <fullName evidence="3">Cytochrome P450</fullName>
    </submittedName>
</protein>
<dbReference type="PRINTS" id="PR00385">
    <property type="entry name" value="P450"/>
</dbReference>
<dbReference type="Proteomes" id="UP000533598">
    <property type="component" value="Unassembled WGS sequence"/>
</dbReference>
<dbReference type="AlphaFoldDB" id="A0A7W7CHU6"/>
<dbReference type="InterPro" id="IPR036396">
    <property type="entry name" value="Cyt_P450_sf"/>
</dbReference>
<proteinExistence type="inferred from homology"/>
<keyword evidence="2" id="KW-0503">Monooxygenase</keyword>
<keyword evidence="4" id="KW-1185">Reference proteome</keyword>
<dbReference type="PROSITE" id="PS00086">
    <property type="entry name" value="CYTOCHROME_P450"/>
    <property type="match status" value="1"/>
</dbReference>
<sequence length="387" mass="42434">MGGEAGTGQDRRLIRDGASDCPVTQVAAGHWSVRGLAAGRTVLRSTETRQAGLAIERMDKLPSSLRRPVLYRDGPEHREHRRQTARFFTPRRVEEHYRPLMRRVIEQQIALLHQEKSVDLGRLSFQVALTVVAEVVGLTDSKPGMAARLEAFFPVRPPGFLALNLAWLRFHFGDVRPAVRARRRARRDDLISHLIDEGCRDSEILGECLTFAAAGMVTTREFINLAAWHLFADPELCERYRTAGEADRLAILQELLRLEPVVNTLKRRTIAPIELAGEAGPVTIPAGDLVEIEISATNVDPAAVGDSPADICPGRELPGGPGPVALAFGDGAHRCPGAHIAMLESDLFLHALFTQPGITLESAPTVAFRPEIAAYELRGLRVSVRGT</sequence>
<dbReference type="InterPro" id="IPR017972">
    <property type="entry name" value="Cyt_P450_CS"/>
</dbReference>